<dbReference type="OrthoDB" id="9812579at2"/>
<dbReference type="EMBL" id="JYJA01000039">
    <property type="protein sequence ID" value="KJL40742.1"/>
    <property type="molecule type" value="Genomic_DNA"/>
</dbReference>
<dbReference type="InterPro" id="IPR011990">
    <property type="entry name" value="TPR-like_helical_dom_sf"/>
</dbReference>
<protein>
    <submittedName>
        <fullName evidence="2">Putative HTH-type transcriptional regulator</fullName>
    </submittedName>
</protein>
<dbReference type="AlphaFoldDB" id="A0A0M2H2U5"/>
<name>A0A0M2H2U5_MICTR</name>
<dbReference type="Pfam" id="PF13271">
    <property type="entry name" value="DUF4062"/>
    <property type="match status" value="1"/>
</dbReference>
<comment type="caution">
    <text evidence="2">The sequence shown here is derived from an EMBL/GenBank/DDBJ whole genome shotgun (WGS) entry which is preliminary data.</text>
</comment>
<dbReference type="Gene3D" id="1.25.40.10">
    <property type="entry name" value="Tetratricopeptide repeat domain"/>
    <property type="match status" value="1"/>
</dbReference>
<dbReference type="PRINTS" id="PR00364">
    <property type="entry name" value="DISEASERSIST"/>
</dbReference>
<dbReference type="SUPFAM" id="SSF48452">
    <property type="entry name" value="TPR-like"/>
    <property type="match status" value="1"/>
</dbReference>
<feature type="domain" description="DUF4062" evidence="1">
    <location>
        <begin position="19"/>
        <end position="100"/>
    </location>
</feature>
<dbReference type="Gene3D" id="3.40.50.300">
    <property type="entry name" value="P-loop containing nucleotide triphosphate hydrolases"/>
    <property type="match status" value="1"/>
</dbReference>
<dbReference type="InterPro" id="IPR027417">
    <property type="entry name" value="P-loop_NTPase"/>
</dbReference>
<proteinExistence type="predicted"/>
<gene>
    <name evidence="2" type="ORF">RS82_03358</name>
</gene>
<reference evidence="2 3" key="1">
    <citation type="submission" date="2015-02" db="EMBL/GenBank/DDBJ databases">
        <title>Draft genome sequences of ten Microbacterium spp. with emphasis on heavy metal contaminated environments.</title>
        <authorList>
            <person name="Corretto E."/>
        </authorList>
    </citation>
    <scope>NUCLEOTIDE SEQUENCE [LARGE SCALE GENOMIC DNA]</scope>
    <source>
        <strain evidence="2 3">DSM 8608</strain>
    </source>
</reference>
<evidence type="ECO:0000259" key="1">
    <source>
        <dbReference type="Pfam" id="PF13271"/>
    </source>
</evidence>
<dbReference type="PATRIC" id="fig|69370.6.peg.3421"/>
<organism evidence="2 3">
    <name type="scientific">Microbacterium trichothecenolyticum</name>
    <name type="common">Aureobacterium trichothecenolyticum</name>
    <dbReference type="NCBI Taxonomy" id="69370"/>
    <lineage>
        <taxon>Bacteria</taxon>
        <taxon>Bacillati</taxon>
        <taxon>Actinomycetota</taxon>
        <taxon>Actinomycetes</taxon>
        <taxon>Micrococcales</taxon>
        <taxon>Microbacteriaceae</taxon>
        <taxon>Microbacterium</taxon>
    </lineage>
</organism>
<evidence type="ECO:0000313" key="2">
    <source>
        <dbReference type="EMBL" id="KJL40742.1"/>
    </source>
</evidence>
<evidence type="ECO:0000313" key="3">
    <source>
        <dbReference type="Proteomes" id="UP000034098"/>
    </source>
</evidence>
<dbReference type="PANTHER" id="PTHR47691">
    <property type="entry name" value="REGULATOR-RELATED"/>
    <property type="match status" value="1"/>
</dbReference>
<accession>A0A0M2H2U5</accession>
<keyword evidence="3" id="KW-1185">Reference proteome</keyword>
<dbReference type="InterPro" id="IPR025139">
    <property type="entry name" value="DUF4062"/>
</dbReference>
<dbReference type="PANTHER" id="PTHR47691:SF3">
    <property type="entry name" value="HTH-TYPE TRANSCRIPTIONAL REGULATOR RV0890C-RELATED"/>
    <property type="match status" value="1"/>
</dbReference>
<sequence>MVTGPERAPVIRTPDQRIRVFVSSTLRELADEREAVRSAVERLRLAPVMFELGARPHPPRDLYRSYLAQSDVFIGIYGASYGWIAPDEDVSGLEDEYNLAPAGMPKLIYVKDTDTRDERLKDLIARIQADDTAAYLHFHDARDLEDHVAGDLAMLLAERFDESRAPEAPDTGAAQVSLVGRVPVPYTTTIGREGDIDAVRTLLARGTDRVVSLIGPGGIGKSRLAIESAMASGDLFPDGVYFVLLEGVLEPGLLLPTIAYYLGIRDNGEAALEERIAHALADRRVLIVLDNFEQIVDAAPVLVRLYTVAPTATFLVTSRIVLRIRGERVYDVPPLTTPAGEGPASLDRTARSAAVSLFVDRARAIDSQFDVTPDNARDLADICRRLEGLPLAIELAAAKVRILNPAQIAGRLEKSLPLLTAAVRDLPERHRTMRATIDWSVSLLPPEQRDLLEDLGVFATRFTLDAVEALGEDRPWGGHAIDALAALADGSLVKQSELGGRRVFSLLAIVREYALDHLKERGDAQRVRRAHADYYRGLVQQIAPDLGGRGQADAVARLGLELPNLRAAVRHLVYTNRLDDAGDFAWCLLIYWWISGFFAEVRVWMLELLEKQHEQPITPHTRAIAWFFALWGEMWQRPSEQVVAGLGECVRLFRESGDEDAAAMALAARATARVQFSHLDTDKAEAELREAVVTLRERGNTWAEAITEVSLGRLAWVRGATDDALAHFDRATSVAESRGDLFTTSVAGNLRSRLNFQLGRIEEAEREFVHTLLLSVGLHYEEGVAYGLEGVCAVAAAHGEAWRASALAVAAGEIRRRIGIFDVEAFTVHTPYLEILRGRDAQSVEAGEIAGAELTVAEAVQLALPEHEFSMVADALRAW</sequence>
<dbReference type="SUPFAM" id="SSF52540">
    <property type="entry name" value="P-loop containing nucleoside triphosphate hydrolases"/>
    <property type="match status" value="1"/>
</dbReference>
<dbReference type="Proteomes" id="UP000034098">
    <property type="component" value="Unassembled WGS sequence"/>
</dbReference>